<comment type="catalytic activity">
    <reaction evidence="9">
        <text>S-hexadecanoyl-L-cysteinyl-[protein] + H2O = L-cysteinyl-[protein] + hexadecanoate + H(+)</text>
        <dbReference type="Rhea" id="RHEA:19233"/>
        <dbReference type="Rhea" id="RHEA-COMP:10131"/>
        <dbReference type="Rhea" id="RHEA-COMP:11032"/>
        <dbReference type="ChEBI" id="CHEBI:7896"/>
        <dbReference type="ChEBI" id="CHEBI:15377"/>
        <dbReference type="ChEBI" id="CHEBI:15378"/>
        <dbReference type="ChEBI" id="CHEBI:29950"/>
        <dbReference type="ChEBI" id="CHEBI:74151"/>
        <dbReference type="EC" id="3.1.2.22"/>
    </reaction>
</comment>
<keyword evidence="6" id="KW-0443">Lipid metabolism</keyword>
<keyword evidence="5" id="KW-0378">Hydrolase</keyword>
<comment type="similarity">
    <text evidence="1">Belongs to the AB hydrolase superfamily. AB hydrolase 2 family.</text>
</comment>
<evidence type="ECO:0000259" key="10">
    <source>
        <dbReference type="Pfam" id="PF02230"/>
    </source>
</evidence>
<sequence>MDYAKIVFPDAPMAPLTANKGYSMHTWFDLTSYDSIKRHEDKPSLSLAVSRLSTLIAQEHSTHNIPFERIIIGGFSQGAALSVLTRLTTLQGRIGGVFIISSYLPLREEVLSKDILGPHTANLPIFWGHGTTDPQVPHDYWKSIAQQLATTIEVPFLDSPGDRNEVRLTKEDIERDGLGGLRFLSYPDLGHWLSEEVLNDLNVWIGAVLER</sequence>
<dbReference type="SUPFAM" id="SSF53474">
    <property type="entry name" value="alpha/beta-Hydrolases"/>
    <property type="match status" value="1"/>
</dbReference>
<evidence type="ECO:0000256" key="3">
    <source>
        <dbReference type="ARBA" id="ARBA00014923"/>
    </source>
</evidence>
<keyword evidence="4" id="KW-0719">Serine esterase</keyword>
<accession>A0A9P6JR47</accession>
<evidence type="ECO:0000256" key="1">
    <source>
        <dbReference type="ARBA" id="ARBA00006499"/>
    </source>
</evidence>
<feature type="domain" description="Phospholipase/carboxylesterase/thioesterase" evidence="10">
    <location>
        <begin position="3"/>
        <end position="152"/>
    </location>
</feature>
<dbReference type="PANTHER" id="PTHR10655">
    <property type="entry name" value="LYSOPHOSPHOLIPASE-RELATED"/>
    <property type="match status" value="1"/>
</dbReference>
<dbReference type="GO" id="GO:0006631">
    <property type="term" value="P:fatty acid metabolic process"/>
    <property type="evidence" value="ECO:0007669"/>
    <property type="project" value="UniProtKB-KW"/>
</dbReference>
<organism evidence="11 12">
    <name type="scientific">Crepidotus variabilis</name>
    <dbReference type="NCBI Taxonomy" id="179855"/>
    <lineage>
        <taxon>Eukaryota</taxon>
        <taxon>Fungi</taxon>
        <taxon>Dikarya</taxon>
        <taxon>Basidiomycota</taxon>
        <taxon>Agaricomycotina</taxon>
        <taxon>Agaricomycetes</taxon>
        <taxon>Agaricomycetidae</taxon>
        <taxon>Agaricales</taxon>
        <taxon>Agaricineae</taxon>
        <taxon>Crepidotaceae</taxon>
        <taxon>Crepidotus</taxon>
    </lineage>
</organism>
<keyword evidence="6" id="KW-0276">Fatty acid metabolism</keyword>
<dbReference type="EMBL" id="MU157843">
    <property type="protein sequence ID" value="KAF9529906.1"/>
    <property type="molecule type" value="Genomic_DNA"/>
</dbReference>
<dbReference type="EC" id="3.1.2.22" evidence="2"/>
<gene>
    <name evidence="11" type="ORF">CPB83DRAFT_851785</name>
</gene>
<reference evidence="11" key="1">
    <citation type="submission" date="2020-11" db="EMBL/GenBank/DDBJ databases">
        <authorList>
            <consortium name="DOE Joint Genome Institute"/>
            <person name="Ahrendt S."/>
            <person name="Riley R."/>
            <person name="Andreopoulos W."/>
            <person name="Labutti K."/>
            <person name="Pangilinan J."/>
            <person name="Ruiz-Duenas F.J."/>
            <person name="Barrasa J.M."/>
            <person name="Sanchez-Garcia M."/>
            <person name="Camarero S."/>
            <person name="Miyauchi S."/>
            <person name="Serrano A."/>
            <person name="Linde D."/>
            <person name="Babiker R."/>
            <person name="Drula E."/>
            <person name="Ayuso-Fernandez I."/>
            <person name="Pacheco R."/>
            <person name="Padilla G."/>
            <person name="Ferreira P."/>
            <person name="Barriuso J."/>
            <person name="Kellner H."/>
            <person name="Castanera R."/>
            <person name="Alfaro M."/>
            <person name="Ramirez L."/>
            <person name="Pisabarro A.G."/>
            <person name="Kuo A."/>
            <person name="Tritt A."/>
            <person name="Lipzen A."/>
            <person name="He G."/>
            <person name="Yan M."/>
            <person name="Ng V."/>
            <person name="Cullen D."/>
            <person name="Martin F."/>
            <person name="Rosso M.-N."/>
            <person name="Henrissat B."/>
            <person name="Hibbett D."/>
            <person name="Martinez A.T."/>
            <person name="Grigoriev I.V."/>
        </authorList>
    </citation>
    <scope>NUCLEOTIDE SEQUENCE</scope>
    <source>
        <strain evidence="11">CBS 506.95</strain>
    </source>
</reference>
<evidence type="ECO:0000256" key="8">
    <source>
        <dbReference type="ARBA" id="ARBA00031195"/>
    </source>
</evidence>
<dbReference type="InterPro" id="IPR003140">
    <property type="entry name" value="PLipase/COase/thioEstase"/>
</dbReference>
<dbReference type="Pfam" id="PF02230">
    <property type="entry name" value="Abhydrolase_2"/>
    <property type="match status" value="1"/>
</dbReference>
<dbReference type="GO" id="GO:0005737">
    <property type="term" value="C:cytoplasm"/>
    <property type="evidence" value="ECO:0007669"/>
    <property type="project" value="TreeGrafter"/>
</dbReference>
<name>A0A9P6JR47_9AGAR</name>
<dbReference type="AlphaFoldDB" id="A0A9P6JR47"/>
<evidence type="ECO:0000256" key="2">
    <source>
        <dbReference type="ARBA" id="ARBA00012423"/>
    </source>
</evidence>
<protein>
    <recommendedName>
        <fullName evidence="3">Acyl-protein thioesterase 1</fullName>
        <ecNumber evidence="2">3.1.2.22</ecNumber>
    </recommendedName>
    <alternativeName>
        <fullName evidence="8">Palmitoyl-protein hydrolase</fullName>
    </alternativeName>
</protein>
<comment type="function">
    <text evidence="7">Hydrolyzes fatty acids from S-acylated cysteine residues in proteins with a strong preference for palmitoylated G-alpha proteins over other acyl substrates. Mediates the deacylation of G-alpha proteins such as GPA1 in vivo, but has weak or no activity toward palmitoylated Ras proteins. Has weak lysophospholipase activity in vitro; however such activity may not exist in vivo.</text>
</comment>
<comment type="caution">
    <text evidence="11">The sequence shown here is derived from an EMBL/GenBank/DDBJ whole genome shotgun (WGS) entry which is preliminary data.</text>
</comment>
<dbReference type="GO" id="GO:0008474">
    <property type="term" value="F:palmitoyl-(protein) hydrolase activity"/>
    <property type="evidence" value="ECO:0007669"/>
    <property type="project" value="UniProtKB-EC"/>
</dbReference>
<evidence type="ECO:0000256" key="6">
    <source>
        <dbReference type="ARBA" id="ARBA00022832"/>
    </source>
</evidence>
<evidence type="ECO:0000313" key="12">
    <source>
        <dbReference type="Proteomes" id="UP000807306"/>
    </source>
</evidence>
<dbReference type="PANTHER" id="PTHR10655:SF17">
    <property type="entry name" value="LYSOPHOSPHOLIPASE-LIKE PROTEIN 1"/>
    <property type="match status" value="1"/>
</dbReference>
<proteinExistence type="inferred from homology"/>
<evidence type="ECO:0000256" key="9">
    <source>
        <dbReference type="ARBA" id="ARBA00047337"/>
    </source>
</evidence>
<evidence type="ECO:0000256" key="5">
    <source>
        <dbReference type="ARBA" id="ARBA00022801"/>
    </source>
</evidence>
<dbReference type="GO" id="GO:0052689">
    <property type="term" value="F:carboxylic ester hydrolase activity"/>
    <property type="evidence" value="ECO:0007669"/>
    <property type="project" value="UniProtKB-KW"/>
</dbReference>
<evidence type="ECO:0000256" key="4">
    <source>
        <dbReference type="ARBA" id="ARBA00022487"/>
    </source>
</evidence>
<dbReference type="OrthoDB" id="2418081at2759"/>
<dbReference type="Gene3D" id="3.40.50.1820">
    <property type="entry name" value="alpha/beta hydrolase"/>
    <property type="match status" value="1"/>
</dbReference>
<dbReference type="InterPro" id="IPR050565">
    <property type="entry name" value="LYPA1-2/EST-like"/>
</dbReference>
<evidence type="ECO:0000313" key="11">
    <source>
        <dbReference type="EMBL" id="KAF9529906.1"/>
    </source>
</evidence>
<dbReference type="Proteomes" id="UP000807306">
    <property type="component" value="Unassembled WGS sequence"/>
</dbReference>
<evidence type="ECO:0000256" key="7">
    <source>
        <dbReference type="ARBA" id="ARBA00029392"/>
    </source>
</evidence>
<keyword evidence="12" id="KW-1185">Reference proteome</keyword>
<dbReference type="InterPro" id="IPR029058">
    <property type="entry name" value="AB_hydrolase_fold"/>
</dbReference>